<feature type="transmembrane region" description="Helical" evidence="7">
    <location>
        <begin position="98"/>
        <end position="123"/>
    </location>
</feature>
<feature type="compositionally biased region" description="Polar residues" evidence="6">
    <location>
        <begin position="52"/>
        <end position="61"/>
    </location>
</feature>
<feature type="compositionally biased region" description="Polar residues" evidence="6">
    <location>
        <begin position="22"/>
        <end position="32"/>
    </location>
</feature>
<dbReference type="Proteomes" id="UP000054248">
    <property type="component" value="Unassembled WGS sequence"/>
</dbReference>
<keyword evidence="2" id="KW-1003">Cell membrane</keyword>
<evidence type="ECO:0000256" key="1">
    <source>
        <dbReference type="ARBA" id="ARBA00004651"/>
    </source>
</evidence>
<feature type="region of interest" description="Disordered" evidence="6">
    <location>
        <begin position="1"/>
        <end position="61"/>
    </location>
</feature>
<feature type="transmembrane region" description="Helical" evidence="7">
    <location>
        <begin position="135"/>
        <end position="159"/>
    </location>
</feature>
<organism evidence="9 10">
    <name type="scientific">Tulasnella calospora MUT 4182</name>
    <dbReference type="NCBI Taxonomy" id="1051891"/>
    <lineage>
        <taxon>Eukaryota</taxon>
        <taxon>Fungi</taxon>
        <taxon>Dikarya</taxon>
        <taxon>Basidiomycota</taxon>
        <taxon>Agaricomycotina</taxon>
        <taxon>Agaricomycetes</taxon>
        <taxon>Cantharellales</taxon>
        <taxon>Tulasnellaceae</taxon>
        <taxon>Tulasnella</taxon>
    </lineage>
</organism>
<evidence type="ECO:0000256" key="3">
    <source>
        <dbReference type="ARBA" id="ARBA00022692"/>
    </source>
</evidence>
<dbReference type="InterPro" id="IPR052053">
    <property type="entry name" value="IM_YidH-like"/>
</dbReference>
<dbReference type="OrthoDB" id="199599at2759"/>
<evidence type="ECO:0000256" key="6">
    <source>
        <dbReference type="SAM" id="MobiDB-lite"/>
    </source>
</evidence>
<keyword evidence="5 7" id="KW-0472">Membrane</keyword>
<keyword evidence="4 7" id="KW-1133">Transmembrane helix</keyword>
<reference evidence="9 10" key="1">
    <citation type="submission" date="2014-04" db="EMBL/GenBank/DDBJ databases">
        <authorList>
            <consortium name="DOE Joint Genome Institute"/>
            <person name="Kuo A."/>
            <person name="Girlanda M."/>
            <person name="Perotto S."/>
            <person name="Kohler A."/>
            <person name="Nagy L.G."/>
            <person name="Floudas D."/>
            <person name="Copeland A."/>
            <person name="Barry K.W."/>
            <person name="Cichocki N."/>
            <person name="Veneault-Fourrey C."/>
            <person name="LaButti K."/>
            <person name="Lindquist E.A."/>
            <person name="Lipzen A."/>
            <person name="Lundell T."/>
            <person name="Morin E."/>
            <person name="Murat C."/>
            <person name="Sun H."/>
            <person name="Tunlid A."/>
            <person name="Henrissat B."/>
            <person name="Grigoriev I.V."/>
            <person name="Hibbett D.S."/>
            <person name="Martin F."/>
            <person name="Nordberg H.P."/>
            <person name="Cantor M.N."/>
            <person name="Hua S.X."/>
        </authorList>
    </citation>
    <scope>NUCLEOTIDE SEQUENCE [LARGE SCALE GENOMIC DNA]</scope>
    <source>
        <strain evidence="9 10">MUT 4182</strain>
    </source>
</reference>
<proteinExistence type="predicted"/>
<reference evidence="10" key="2">
    <citation type="submission" date="2015-01" db="EMBL/GenBank/DDBJ databases">
        <title>Evolutionary Origins and Diversification of the Mycorrhizal Mutualists.</title>
        <authorList>
            <consortium name="DOE Joint Genome Institute"/>
            <consortium name="Mycorrhizal Genomics Consortium"/>
            <person name="Kohler A."/>
            <person name="Kuo A."/>
            <person name="Nagy L.G."/>
            <person name="Floudas D."/>
            <person name="Copeland A."/>
            <person name="Barry K.W."/>
            <person name="Cichocki N."/>
            <person name="Veneault-Fourrey C."/>
            <person name="LaButti K."/>
            <person name="Lindquist E.A."/>
            <person name="Lipzen A."/>
            <person name="Lundell T."/>
            <person name="Morin E."/>
            <person name="Murat C."/>
            <person name="Riley R."/>
            <person name="Ohm R."/>
            <person name="Sun H."/>
            <person name="Tunlid A."/>
            <person name="Henrissat B."/>
            <person name="Grigoriev I.V."/>
            <person name="Hibbett D.S."/>
            <person name="Martin F."/>
        </authorList>
    </citation>
    <scope>NUCLEOTIDE SEQUENCE [LARGE SCALE GENOMIC DNA]</scope>
    <source>
        <strain evidence="10">MUT 4182</strain>
    </source>
</reference>
<protein>
    <recommendedName>
        <fullName evidence="8">DUF202 domain-containing protein</fullName>
    </recommendedName>
</protein>
<feature type="compositionally biased region" description="Low complexity" evidence="6">
    <location>
        <begin position="33"/>
        <end position="51"/>
    </location>
</feature>
<dbReference type="PANTHER" id="PTHR34187">
    <property type="entry name" value="FGR18P"/>
    <property type="match status" value="1"/>
</dbReference>
<evidence type="ECO:0000256" key="2">
    <source>
        <dbReference type="ARBA" id="ARBA00022475"/>
    </source>
</evidence>
<dbReference type="GO" id="GO:0005886">
    <property type="term" value="C:plasma membrane"/>
    <property type="evidence" value="ECO:0007669"/>
    <property type="project" value="UniProtKB-SubCell"/>
</dbReference>
<accession>A0A0C3LC76</accession>
<dbReference type="InterPro" id="IPR003807">
    <property type="entry name" value="DUF202"/>
</dbReference>
<evidence type="ECO:0000259" key="8">
    <source>
        <dbReference type="Pfam" id="PF02656"/>
    </source>
</evidence>
<name>A0A0C3LC76_9AGAM</name>
<keyword evidence="3 7" id="KW-0812">Transmembrane</keyword>
<dbReference type="EMBL" id="KN822962">
    <property type="protein sequence ID" value="KIO31518.1"/>
    <property type="molecule type" value="Genomic_DNA"/>
</dbReference>
<evidence type="ECO:0000256" key="4">
    <source>
        <dbReference type="ARBA" id="ARBA00022989"/>
    </source>
</evidence>
<comment type="subcellular location">
    <subcellularLocation>
        <location evidence="1">Cell membrane</location>
        <topology evidence="1">Multi-pass membrane protein</topology>
    </subcellularLocation>
</comment>
<feature type="domain" description="DUF202" evidence="8">
    <location>
        <begin position="89"/>
        <end position="162"/>
    </location>
</feature>
<sequence length="200" mass="21061">MSHPPQRLAASGSPDDSDGQLARSQSQSQGRNGKSSEPSSGPRSGSGVESSATTAVASPRSRSSFQTLKDFVDNINPAPSLENSGSVARDHLANERTWLAYVRTSLAIASAGVALVQLFTITATSNASAKELRRLIRPLGATVVVLGLAVLIVGCWRYFRIQSTLQTGYFPPARRTVGLMTGALMVIVAVTFGFLLRVGG</sequence>
<keyword evidence="10" id="KW-1185">Reference proteome</keyword>
<dbReference type="AlphaFoldDB" id="A0A0C3LC76"/>
<dbReference type="Pfam" id="PF02656">
    <property type="entry name" value="DUF202"/>
    <property type="match status" value="1"/>
</dbReference>
<evidence type="ECO:0000256" key="5">
    <source>
        <dbReference type="ARBA" id="ARBA00023136"/>
    </source>
</evidence>
<dbReference type="PANTHER" id="PTHR34187:SF2">
    <property type="entry name" value="DUF202 DOMAIN-CONTAINING PROTEIN"/>
    <property type="match status" value="1"/>
</dbReference>
<evidence type="ECO:0000256" key="7">
    <source>
        <dbReference type="SAM" id="Phobius"/>
    </source>
</evidence>
<dbReference type="HOGENOM" id="CLU_053359_3_1_1"/>
<evidence type="ECO:0000313" key="10">
    <source>
        <dbReference type="Proteomes" id="UP000054248"/>
    </source>
</evidence>
<gene>
    <name evidence="9" type="ORF">M407DRAFT_131128</name>
</gene>
<feature type="transmembrane region" description="Helical" evidence="7">
    <location>
        <begin position="179"/>
        <end position="198"/>
    </location>
</feature>
<evidence type="ECO:0000313" key="9">
    <source>
        <dbReference type="EMBL" id="KIO31518.1"/>
    </source>
</evidence>